<dbReference type="PANTHER" id="PTHR40055:SF1">
    <property type="entry name" value="TRANSCRIPTIONAL REGULATOR YGIV-RELATED"/>
    <property type="match status" value="1"/>
</dbReference>
<evidence type="ECO:0000313" key="5">
    <source>
        <dbReference type="EMBL" id="CAI8848587.1"/>
    </source>
</evidence>
<keyword evidence="2" id="KW-0238">DNA-binding</keyword>
<keyword evidence="3" id="KW-0804">Transcription</keyword>
<protein>
    <submittedName>
        <fullName evidence="5">AraC family transcriptional regulator</fullName>
    </submittedName>
</protein>
<dbReference type="SMART" id="SM00342">
    <property type="entry name" value="HTH_ARAC"/>
    <property type="match status" value="1"/>
</dbReference>
<dbReference type="PROSITE" id="PS00041">
    <property type="entry name" value="HTH_ARAC_FAMILY_1"/>
    <property type="match status" value="1"/>
</dbReference>
<dbReference type="InterPro" id="IPR020449">
    <property type="entry name" value="Tscrpt_reg_AraC-type_HTH"/>
</dbReference>
<proteinExistence type="predicted"/>
<name>A0AA35URL7_METCP</name>
<dbReference type="Gene3D" id="1.10.10.60">
    <property type="entry name" value="Homeodomain-like"/>
    <property type="match status" value="2"/>
</dbReference>
<dbReference type="RefSeq" id="WP_017366427.1">
    <property type="nucleotide sequence ID" value="NZ_OX458332.1"/>
</dbReference>
<dbReference type="Proteomes" id="UP001158598">
    <property type="component" value="Chromosome"/>
</dbReference>
<dbReference type="PROSITE" id="PS01124">
    <property type="entry name" value="HTH_ARAC_FAMILY_2"/>
    <property type="match status" value="1"/>
</dbReference>
<dbReference type="SUPFAM" id="SSF46689">
    <property type="entry name" value="Homeodomain-like"/>
    <property type="match status" value="2"/>
</dbReference>
<evidence type="ECO:0000259" key="4">
    <source>
        <dbReference type="PROSITE" id="PS01124"/>
    </source>
</evidence>
<dbReference type="InterPro" id="IPR018062">
    <property type="entry name" value="HTH_AraC-typ_CS"/>
</dbReference>
<dbReference type="InterPro" id="IPR018060">
    <property type="entry name" value="HTH_AraC"/>
</dbReference>
<gene>
    <name evidence="5" type="ORF">MCNOR_2450</name>
</gene>
<accession>A0AA35URL7</accession>
<dbReference type="InterPro" id="IPR050908">
    <property type="entry name" value="SmbC-like"/>
</dbReference>
<dbReference type="InterPro" id="IPR011256">
    <property type="entry name" value="Reg_factor_effector_dom_sf"/>
</dbReference>
<evidence type="ECO:0000313" key="6">
    <source>
        <dbReference type="Proteomes" id="UP001158598"/>
    </source>
</evidence>
<dbReference type="InterPro" id="IPR029442">
    <property type="entry name" value="GyrI-like"/>
</dbReference>
<dbReference type="InterPro" id="IPR009057">
    <property type="entry name" value="Homeodomain-like_sf"/>
</dbReference>
<dbReference type="Pfam" id="PF12833">
    <property type="entry name" value="HTH_18"/>
    <property type="match status" value="1"/>
</dbReference>
<evidence type="ECO:0000256" key="2">
    <source>
        <dbReference type="ARBA" id="ARBA00023125"/>
    </source>
</evidence>
<dbReference type="PANTHER" id="PTHR40055">
    <property type="entry name" value="TRANSCRIPTIONAL REGULATOR YGIV-RELATED"/>
    <property type="match status" value="1"/>
</dbReference>
<sequence>MSATSSDRYRARFRKVLEYVDANLDGDLTLDRLCGVAACSKYHFQRQFAALFGIGVYQYVQLRRLKRAAYQLAFRSHRPIIDIALAGGYERPESFARAFKKSIGQSPSGFRRQPRWVPWHATYQPLNQLRSLHMPSARPAGQIRIIDVDDTRVAVLEHRGDPSLIGDSIRSFIAWRRQNGLPPRISATFNVLYDDPAVVAPADFRSDLCAATGREVAENEFGVVEKTVPGGRCAVLRHVGSDDALPETVRYLYSEWLPQSGEALRDFPVYVQRIEFFPDVAESEAVTDVFLPLR</sequence>
<dbReference type="PRINTS" id="PR00032">
    <property type="entry name" value="HTHARAC"/>
</dbReference>
<evidence type="ECO:0000256" key="1">
    <source>
        <dbReference type="ARBA" id="ARBA00023015"/>
    </source>
</evidence>
<organism evidence="5 6">
    <name type="scientific">Methylococcus capsulatus</name>
    <dbReference type="NCBI Taxonomy" id="414"/>
    <lineage>
        <taxon>Bacteria</taxon>
        <taxon>Pseudomonadati</taxon>
        <taxon>Pseudomonadota</taxon>
        <taxon>Gammaproteobacteria</taxon>
        <taxon>Methylococcales</taxon>
        <taxon>Methylococcaceae</taxon>
        <taxon>Methylococcus</taxon>
    </lineage>
</organism>
<dbReference type="AlphaFoldDB" id="A0AA35URL7"/>
<dbReference type="GO" id="GO:0043565">
    <property type="term" value="F:sequence-specific DNA binding"/>
    <property type="evidence" value="ECO:0007669"/>
    <property type="project" value="InterPro"/>
</dbReference>
<dbReference type="SMART" id="SM00871">
    <property type="entry name" value="AraC_E_bind"/>
    <property type="match status" value="1"/>
</dbReference>
<dbReference type="Pfam" id="PF06445">
    <property type="entry name" value="GyrI-like"/>
    <property type="match status" value="1"/>
</dbReference>
<dbReference type="GO" id="GO:0003700">
    <property type="term" value="F:DNA-binding transcription factor activity"/>
    <property type="evidence" value="ECO:0007669"/>
    <property type="project" value="InterPro"/>
</dbReference>
<feature type="domain" description="HTH araC/xylS-type" evidence="4">
    <location>
        <begin position="14"/>
        <end position="113"/>
    </location>
</feature>
<keyword evidence="1" id="KW-0805">Transcription regulation</keyword>
<dbReference type="EMBL" id="OX458332">
    <property type="protein sequence ID" value="CAI8848587.1"/>
    <property type="molecule type" value="Genomic_DNA"/>
</dbReference>
<dbReference type="InterPro" id="IPR010499">
    <property type="entry name" value="AraC_E-bd"/>
</dbReference>
<dbReference type="SUPFAM" id="SSF55136">
    <property type="entry name" value="Probable bacterial effector-binding domain"/>
    <property type="match status" value="1"/>
</dbReference>
<dbReference type="Gene3D" id="3.20.80.10">
    <property type="entry name" value="Regulatory factor, effector binding domain"/>
    <property type="match status" value="1"/>
</dbReference>
<evidence type="ECO:0000256" key="3">
    <source>
        <dbReference type="ARBA" id="ARBA00023163"/>
    </source>
</evidence>
<reference evidence="5" key="1">
    <citation type="submission" date="2023-03" db="EMBL/GenBank/DDBJ databases">
        <authorList>
            <person name="Pearce D."/>
        </authorList>
    </citation>
    <scope>NUCLEOTIDE SEQUENCE</scope>
    <source>
        <strain evidence="5">Mc</strain>
    </source>
</reference>